<reference evidence="2" key="1">
    <citation type="submission" date="2021-03" db="EMBL/GenBank/DDBJ databases">
        <title>Genome sequencing and assembly of Tianweitania sediminis.</title>
        <authorList>
            <person name="Chhetri G."/>
        </authorList>
    </citation>
    <scope>NUCLEOTIDE SEQUENCE</scope>
    <source>
        <strain evidence="2">Z8</strain>
    </source>
</reference>
<comment type="caution">
    <text evidence="2">The sequence shown here is derived from an EMBL/GenBank/DDBJ whole genome shotgun (WGS) entry which is preliminary data.</text>
</comment>
<sequence>MSIFEEESRKRLAAHEIGQDLALLSADELRSRVEMLRAEIARLEEELAAKHQTKSAAEALFRRT</sequence>
<name>A0A8J7UK32_9HYPH</name>
<proteinExistence type="predicted"/>
<keyword evidence="1" id="KW-0175">Coiled coil</keyword>
<dbReference type="EMBL" id="JAGIYY010000001">
    <property type="protein sequence ID" value="MBP0437962.1"/>
    <property type="molecule type" value="Genomic_DNA"/>
</dbReference>
<gene>
    <name evidence="2" type="ORF">J5Y06_04795</name>
</gene>
<dbReference type="RefSeq" id="WP_209333911.1">
    <property type="nucleotide sequence ID" value="NZ_JAGIYY010000001.1"/>
</dbReference>
<dbReference type="InterPro" id="IPR009579">
    <property type="entry name" value="DUF1192"/>
</dbReference>
<feature type="coiled-coil region" evidence="1">
    <location>
        <begin position="26"/>
        <end position="60"/>
    </location>
</feature>
<evidence type="ECO:0000313" key="3">
    <source>
        <dbReference type="Proteomes" id="UP000666240"/>
    </source>
</evidence>
<dbReference type="Pfam" id="PF06698">
    <property type="entry name" value="DUF1192"/>
    <property type="match status" value="1"/>
</dbReference>
<evidence type="ECO:0000256" key="1">
    <source>
        <dbReference type="SAM" id="Coils"/>
    </source>
</evidence>
<keyword evidence="3" id="KW-1185">Reference proteome</keyword>
<dbReference type="Proteomes" id="UP000666240">
    <property type="component" value="Unassembled WGS sequence"/>
</dbReference>
<evidence type="ECO:0000313" key="2">
    <source>
        <dbReference type="EMBL" id="MBP0437962.1"/>
    </source>
</evidence>
<protein>
    <submittedName>
        <fullName evidence="2">DUF1192 domain-containing protein</fullName>
    </submittedName>
</protein>
<organism evidence="2 3">
    <name type="scientific">Tianweitania sediminis</name>
    <dbReference type="NCBI Taxonomy" id="1502156"/>
    <lineage>
        <taxon>Bacteria</taxon>
        <taxon>Pseudomonadati</taxon>
        <taxon>Pseudomonadota</taxon>
        <taxon>Alphaproteobacteria</taxon>
        <taxon>Hyphomicrobiales</taxon>
        <taxon>Phyllobacteriaceae</taxon>
        <taxon>Tianweitania</taxon>
    </lineage>
</organism>
<accession>A0A8J7UK32</accession>
<dbReference type="AlphaFoldDB" id="A0A8J7UK32"/>